<proteinExistence type="predicted"/>
<evidence type="ECO:0000256" key="1">
    <source>
        <dbReference type="ARBA" id="ARBA00022722"/>
    </source>
</evidence>
<keyword evidence="6" id="KW-0269">Exonuclease</keyword>
<evidence type="ECO:0000256" key="3">
    <source>
        <dbReference type="ARBA" id="ARBA00022763"/>
    </source>
</evidence>
<evidence type="ECO:0000256" key="4">
    <source>
        <dbReference type="ARBA" id="ARBA00022801"/>
    </source>
</evidence>
<dbReference type="Pfam" id="PF12705">
    <property type="entry name" value="PDDEXK_1"/>
    <property type="match status" value="1"/>
</dbReference>
<evidence type="ECO:0000256" key="7">
    <source>
        <dbReference type="ARBA" id="ARBA00022840"/>
    </source>
</evidence>
<dbReference type="GO" id="GO:0006281">
    <property type="term" value="P:DNA repair"/>
    <property type="evidence" value="ECO:0007669"/>
    <property type="project" value="UniProtKB-KW"/>
</dbReference>
<evidence type="ECO:0000256" key="2">
    <source>
        <dbReference type="ARBA" id="ARBA00022741"/>
    </source>
</evidence>
<gene>
    <name evidence="11" type="ORF">BsIDN1_19500</name>
</gene>
<dbReference type="GO" id="GO:0005524">
    <property type="term" value="F:ATP binding"/>
    <property type="evidence" value="ECO:0007669"/>
    <property type="project" value="UniProtKB-KW"/>
</dbReference>
<dbReference type="GO" id="GO:0003677">
    <property type="term" value="F:DNA binding"/>
    <property type="evidence" value="ECO:0007669"/>
    <property type="project" value="UniProtKB-KW"/>
</dbReference>
<evidence type="ECO:0000256" key="5">
    <source>
        <dbReference type="ARBA" id="ARBA00022806"/>
    </source>
</evidence>
<evidence type="ECO:0000256" key="8">
    <source>
        <dbReference type="ARBA" id="ARBA00023125"/>
    </source>
</evidence>
<dbReference type="PANTHER" id="PTHR30591:SF1">
    <property type="entry name" value="RECBCD ENZYME SUBUNIT RECC"/>
    <property type="match status" value="1"/>
</dbReference>
<evidence type="ECO:0000256" key="9">
    <source>
        <dbReference type="ARBA" id="ARBA00023204"/>
    </source>
</evidence>
<evidence type="ECO:0000313" key="11">
    <source>
        <dbReference type="EMBL" id="BBP88332.1"/>
    </source>
</evidence>
<protein>
    <recommendedName>
        <fullName evidence="10">PD-(D/E)XK endonuclease-like domain-containing protein</fullName>
    </recommendedName>
</protein>
<evidence type="ECO:0000313" key="12">
    <source>
        <dbReference type="Proteomes" id="UP000464658"/>
    </source>
</evidence>
<sequence>MNQEDHKSFKLAEKKDGSFRSDSAVLSEDHFHILTQHVRRTFEEAGERITNGEVAINPYKLKDQTPCRFCSFKSICQFDESIEDNEFRVLSSEKDDVVIDRIKKEGDQYANTKTE</sequence>
<keyword evidence="5" id="KW-0347">Helicase</keyword>
<dbReference type="PANTHER" id="PTHR30591">
    <property type="entry name" value="RECBCD ENZYME SUBUNIT RECC"/>
    <property type="match status" value="1"/>
</dbReference>
<keyword evidence="3" id="KW-0227">DNA damage</keyword>
<keyword evidence="1" id="KW-0540">Nuclease</keyword>
<evidence type="ECO:0000256" key="6">
    <source>
        <dbReference type="ARBA" id="ARBA00022839"/>
    </source>
</evidence>
<dbReference type="GO" id="GO:0004386">
    <property type="term" value="F:helicase activity"/>
    <property type="evidence" value="ECO:0007669"/>
    <property type="project" value="UniProtKB-KW"/>
</dbReference>
<keyword evidence="2" id="KW-0547">Nucleotide-binding</keyword>
<reference evidence="11 12" key="1">
    <citation type="submission" date="2019-12" db="EMBL/GenBank/DDBJ databases">
        <title>Full genome sequence of a Bacillus safensis strain isolated from commercially available natto in Indonesia.</title>
        <authorList>
            <person name="Yoshida M."/>
            <person name="Uomi M."/>
            <person name="Waturangi D."/>
            <person name="Ekaputri J.J."/>
            <person name="Setiamarga D.H.E."/>
        </authorList>
    </citation>
    <scope>NUCLEOTIDE SEQUENCE [LARGE SCALE GENOMIC DNA]</scope>
    <source>
        <strain evidence="11 12">IDN1</strain>
    </source>
</reference>
<dbReference type="EMBL" id="AP021906">
    <property type="protein sequence ID" value="BBP88332.1"/>
    <property type="molecule type" value="Genomic_DNA"/>
</dbReference>
<keyword evidence="4" id="KW-0378">Hydrolase</keyword>
<keyword evidence="8" id="KW-0238">DNA-binding</keyword>
<keyword evidence="7" id="KW-0067">ATP-binding</keyword>
<name>A0A5S9M6T1_BACIA</name>
<keyword evidence="9" id="KW-0234">DNA repair</keyword>
<dbReference type="AlphaFoldDB" id="A0A5S9M6T1"/>
<organism evidence="11 12">
    <name type="scientific">Bacillus safensis</name>
    <dbReference type="NCBI Taxonomy" id="561879"/>
    <lineage>
        <taxon>Bacteria</taxon>
        <taxon>Bacillati</taxon>
        <taxon>Bacillota</taxon>
        <taxon>Bacilli</taxon>
        <taxon>Bacillales</taxon>
        <taxon>Bacillaceae</taxon>
        <taxon>Bacillus</taxon>
    </lineage>
</organism>
<evidence type="ECO:0000259" key="10">
    <source>
        <dbReference type="Pfam" id="PF12705"/>
    </source>
</evidence>
<dbReference type="Proteomes" id="UP000464658">
    <property type="component" value="Chromosome"/>
</dbReference>
<dbReference type="InterPro" id="IPR038726">
    <property type="entry name" value="PDDEXK_AddAB-type"/>
</dbReference>
<feature type="domain" description="PD-(D/E)XK endonuclease-like" evidence="10">
    <location>
        <begin position="22"/>
        <end position="77"/>
    </location>
</feature>
<accession>A0A5S9M6T1</accession>
<dbReference type="GO" id="GO:0004527">
    <property type="term" value="F:exonuclease activity"/>
    <property type="evidence" value="ECO:0007669"/>
    <property type="project" value="UniProtKB-KW"/>
</dbReference>
<dbReference type="GO" id="GO:0006310">
    <property type="term" value="P:DNA recombination"/>
    <property type="evidence" value="ECO:0007669"/>
    <property type="project" value="TreeGrafter"/>
</dbReference>